<feature type="region of interest" description="Disordered" evidence="1">
    <location>
        <begin position="54"/>
        <end position="151"/>
    </location>
</feature>
<dbReference type="Gene3D" id="3.30.1150.10">
    <property type="match status" value="1"/>
</dbReference>
<keyword evidence="2" id="KW-0812">Transmembrane</keyword>
<name>A0AAI8K7G9_9PSED</name>
<feature type="compositionally biased region" description="Low complexity" evidence="1">
    <location>
        <begin position="128"/>
        <end position="141"/>
    </location>
</feature>
<dbReference type="SUPFAM" id="SSF74653">
    <property type="entry name" value="TolA/TonB C-terminal domain"/>
    <property type="match status" value="1"/>
</dbReference>
<keyword evidence="2" id="KW-1133">Transmembrane helix</keyword>
<gene>
    <name evidence="3" type="ORF">DZC75_01235</name>
</gene>
<accession>A0AAI8K7G9</accession>
<dbReference type="PRINTS" id="PR01217">
    <property type="entry name" value="PRICHEXTENSN"/>
</dbReference>
<dbReference type="AlphaFoldDB" id="A0AAI8K7G9"/>
<reference evidence="3 4" key="1">
    <citation type="submission" date="2018-08" db="EMBL/GenBank/DDBJ databases">
        <authorList>
            <person name="Lee Y."/>
            <person name="Kakembo D."/>
        </authorList>
    </citation>
    <scope>NUCLEOTIDE SEQUENCE [LARGE SCALE GENOMIC DNA]</scope>
    <source>
        <strain evidence="3 4">JBCS1880</strain>
    </source>
</reference>
<protein>
    <submittedName>
        <fullName evidence="3">Energy transducer TonB</fullName>
    </submittedName>
</protein>
<feature type="compositionally biased region" description="Pro residues" evidence="1">
    <location>
        <begin position="54"/>
        <end position="110"/>
    </location>
</feature>
<dbReference type="Proteomes" id="UP000258127">
    <property type="component" value="Chromosome"/>
</dbReference>
<proteinExistence type="predicted"/>
<keyword evidence="2" id="KW-0472">Membrane</keyword>
<keyword evidence="4" id="KW-1185">Reference proteome</keyword>
<dbReference type="RefSeq" id="WP_039582684.1">
    <property type="nucleotide sequence ID" value="NZ_CP009747.1"/>
</dbReference>
<organism evidence="3 4">
    <name type="scientific">Pseudomonas parafulva</name>
    <dbReference type="NCBI Taxonomy" id="157782"/>
    <lineage>
        <taxon>Bacteria</taxon>
        <taxon>Pseudomonadati</taxon>
        <taxon>Pseudomonadota</taxon>
        <taxon>Gammaproteobacteria</taxon>
        <taxon>Pseudomonadales</taxon>
        <taxon>Pseudomonadaceae</taxon>
        <taxon>Pseudomonas</taxon>
    </lineage>
</organism>
<evidence type="ECO:0000256" key="1">
    <source>
        <dbReference type="SAM" id="MobiDB-lite"/>
    </source>
</evidence>
<evidence type="ECO:0000313" key="4">
    <source>
        <dbReference type="Proteomes" id="UP000258127"/>
    </source>
</evidence>
<evidence type="ECO:0000313" key="3">
    <source>
        <dbReference type="EMBL" id="AXO86695.1"/>
    </source>
</evidence>
<sequence>MTLYFLYRGRQWLGAVPAVAAIAAILVAVNTKPLKIEPVYDESAVEVALVEPAPPEEPAPAVTEPPPPPVETPPPPPPVEEQPEAALPPPEPVVPKPVPKPAPKPKPTPKPVVAKAAPKPVPQPQPTPVASAPVRPAAEPAKPAPPAPAAPKVDVAALEGGYMQGLRSDMERFKQYPTGRQAALERPTGDVVVWMLVDRAGNVLDSGIETPASSMLLNRAATTSLKRIKQVKPFPEQAFGGKSQHRFTATFNYRVQ</sequence>
<evidence type="ECO:0000256" key="2">
    <source>
        <dbReference type="SAM" id="Phobius"/>
    </source>
</evidence>
<feature type="transmembrane region" description="Helical" evidence="2">
    <location>
        <begin position="12"/>
        <end position="29"/>
    </location>
</feature>
<dbReference type="EMBL" id="CP031641">
    <property type="protein sequence ID" value="AXO86695.1"/>
    <property type="molecule type" value="Genomic_DNA"/>
</dbReference>
<dbReference type="KEGG" id="ppv:NJ69_20600"/>